<proteinExistence type="predicted"/>
<organism evidence="1 2">
    <name type="scientific">Streptococcus downei MFe28</name>
    <dbReference type="NCBI Taxonomy" id="764290"/>
    <lineage>
        <taxon>Bacteria</taxon>
        <taxon>Bacillati</taxon>
        <taxon>Bacillota</taxon>
        <taxon>Bacilli</taxon>
        <taxon>Lactobacillales</taxon>
        <taxon>Streptococcaceae</taxon>
        <taxon>Streptococcus</taxon>
    </lineage>
</organism>
<reference evidence="1 2" key="1">
    <citation type="submission" date="2018-06" db="EMBL/GenBank/DDBJ databases">
        <authorList>
            <consortium name="Pathogen Informatics"/>
            <person name="Doyle S."/>
        </authorList>
    </citation>
    <scope>NUCLEOTIDE SEQUENCE [LARGE SCALE GENOMIC DNA]</scope>
    <source>
        <strain evidence="2">NCTC 11391</strain>
    </source>
</reference>
<keyword evidence="2" id="KW-1185">Reference proteome</keyword>
<dbReference type="AlphaFoldDB" id="A0A380JFG5"/>
<protein>
    <submittedName>
        <fullName evidence="1">Putative addiction module toxin</fullName>
        <ecNumber evidence="1">3.1.-.-</ecNumber>
    </submittedName>
</protein>
<evidence type="ECO:0000313" key="1">
    <source>
        <dbReference type="EMBL" id="SUN36158.1"/>
    </source>
</evidence>
<dbReference type="InterPro" id="IPR035093">
    <property type="entry name" value="RelE/ParE_toxin_dom_sf"/>
</dbReference>
<accession>A0A380JFG5</accession>
<name>A0A380JFG5_STRDO</name>
<dbReference type="EMBL" id="UHFA01000002">
    <property type="protein sequence ID" value="SUN36158.1"/>
    <property type="molecule type" value="Genomic_DNA"/>
</dbReference>
<evidence type="ECO:0000313" key="2">
    <source>
        <dbReference type="Proteomes" id="UP000254082"/>
    </source>
</evidence>
<dbReference type="EC" id="3.1.-.-" evidence="1"/>
<sequence length="99" mass="11462">MTYQVEFTKESAKDLRRLDNSQRIQIRKSLVKLETLGMEAGQALHGALSGCRKLKHKRLGLRIVFRQKASGIEIIEIVVVEKRSDNEVYKIAQKRILKR</sequence>
<dbReference type="Proteomes" id="UP000254082">
    <property type="component" value="Unassembled WGS sequence"/>
</dbReference>
<dbReference type="GO" id="GO:0016787">
    <property type="term" value="F:hydrolase activity"/>
    <property type="evidence" value="ECO:0007669"/>
    <property type="project" value="UniProtKB-KW"/>
</dbReference>
<dbReference type="Gene3D" id="3.30.2310.20">
    <property type="entry name" value="RelE-like"/>
    <property type="match status" value="1"/>
</dbReference>
<gene>
    <name evidence="1" type="primary">relE</name>
    <name evidence="1" type="ORF">NCTC11391_01202</name>
</gene>
<dbReference type="RefSeq" id="WP_003000034.1">
    <property type="nucleotide sequence ID" value="NZ_UHFA01000002.1"/>
</dbReference>
<dbReference type="OrthoDB" id="2167761at2"/>
<keyword evidence="1" id="KW-0378">Hydrolase</keyword>
<dbReference type="SUPFAM" id="SSF143011">
    <property type="entry name" value="RelE-like"/>
    <property type="match status" value="1"/>
</dbReference>